<evidence type="ECO:0000313" key="2">
    <source>
        <dbReference type="Proteomes" id="UP001152747"/>
    </source>
</evidence>
<gene>
    <name evidence="1" type="ORF">CAMP_LOCUS9253</name>
</gene>
<organism evidence="1 2">
    <name type="scientific">Caenorhabditis angaria</name>
    <dbReference type="NCBI Taxonomy" id="860376"/>
    <lineage>
        <taxon>Eukaryota</taxon>
        <taxon>Metazoa</taxon>
        <taxon>Ecdysozoa</taxon>
        <taxon>Nematoda</taxon>
        <taxon>Chromadorea</taxon>
        <taxon>Rhabditida</taxon>
        <taxon>Rhabditina</taxon>
        <taxon>Rhabditomorpha</taxon>
        <taxon>Rhabditoidea</taxon>
        <taxon>Rhabditidae</taxon>
        <taxon>Peloderinae</taxon>
        <taxon>Caenorhabditis</taxon>
    </lineage>
</organism>
<name>A0A9P1IM86_9PELO</name>
<reference evidence="1" key="1">
    <citation type="submission" date="2022-11" db="EMBL/GenBank/DDBJ databases">
        <authorList>
            <person name="Kikuchi T."/>
        </authorList>
    </citation>
    <scope>NUCLEOTIDE SEQUENCE</scope>
    <source>
        <strain evidence="1">PS1010</strain>
    </source>
</reference>
<accession>A0A9P1IM86</accession>
<proteinExistence type="predicted"/>
<sequence>MDFRPFSLTYYFLQFCQICPISSKFFAVWLNSGMLDSFEELCFETRNSSANFGKLGNHFCRQPFDVIFTMFTSSTNSFSPRKKLRRLSLASFQLRFENSSKIWKLIADFFLSNPNIRKLDQFLKNRNILDIFSTRKNGSCLKFEVYWNQDGHFYGTYRRNLNFIFRNSIETILDCC</sequence>
<protein>
    <submittedName>
        <fullName evidence="1">Uncharacterized protein</fullName>
    </submittedName>
</protein>
<comment type="caution">
    <text evidence="1">The sequence shown here is derived from an EMBL/GenBank/DDBJ whole genome shotgun (WGS) entry which is preliminary data.</text>
</comment>
<dbReference type="AlphaFoldDB" id="A0A9P1IM86"/>
<dbReference type="EMBL" id="CANHGI010000003">
    <property type="protein sequence ID" value="CAI5446616.1"/>
    <property type="molecule type" value="Genomic_DNA"/>
</dbReference>
<keyword evidence="2" id="KW-1185">Reference proteome</keyword>
<dbReference type="Proteomes" id="UP001152747">
    <property type="component" value="Unassembled WGS sequence"/>
</dbReference>
<evidence type="ECO:0000313" key="1">
    <source>
        <dbReference type="EMBL" id="CAI5446616.1"/>
    </source>
</evidence>